<dbReference type="AlphaFoldDB" id="A0A6C0LQ45"/>
<protein>
    <submittedName>
        <fullName evidence="1">Uncharacterized protein</fullName>
    </submittedName>
</protein>
<reference evidence="1" key="1">
    <citation type="journal article" date="2020" name="Nature">
        <title>Giant virus diversity and host interactions through global metagenomics.</title>
        <authorList>
            <person name="Schulz F."/>
            <person name="Roux S."/>
            <person name="Paez-Espino D."/>
            <person name="Jungbluth S."/>
            <person name="Walsh D.A."/>
            <person name="Denef V.J."/>
            <person name="McMahon K.D."/>
            <person name="Konstantinidis K.T."/>
            <person name="Eloe-Fadrosh E.A."/>
            <person name="Kyrpides N.C."/>
            <person name="Woyke T."/>
        </authorList>
    </citation>
    <scope>NUCLEOTIDE SEQUENCE</scope>
    <source>
        <strain evidence="1">GVMAG-S-1014582-52</strain>
    </source>
</reference>
<accession>A0A6C0LQ45</accession>
<name>A0A6C0LQ45_9ZZZZ</name>
<sequence>MEDIIDRFGQLIQHYVCLKDSDQNLYNSKFDLHLKQISQIIEQTQTDLYHYEIDQEKLNNIVSKNKLERKITIELFKIYGILIKSNQITSF</sequence>
<proteinExistence type="predicted"/>
<organism evidence="1">
    <name type="scientific">viral metagenome</name>
    <dbReference type="NCBI Taxonomy" id="1070528"/>
    <lineage>
        <taxon>unclassified sequences</taxon>
        <taxon>metagenomes</taxon>
        <taxon>organismal metagenomes</taxon>
    </lineage>
</organism>
<dbReference type="EMBL" id="MN740556">
    <property type="protein sequence ID" value="QHU33006.1"/>
    <property type="molecule type" value="Genomic_DNA"/>
</dbReference>
<evidence type="ECO:0000313" key="1">
    <source>
        <dbReference type="EMBL" id="QHU33006.1"/>
    </source>
</evidence>